<evidence type="ECO:0000313" key="3">
    <source>
        <dbReference type="Proteomes" id="UP001595444"/>
    </source>
</evidence>
<dbReference type="Proteomes" id="UP001595444">
    <property type="component" value="Unassembled WGS sequence"/>
</dbReference>
<sequence length="199" mass="22746">MDDVKRSLDSSYAETLKPSKLAHVVIRTPCYNESREWWAKVLNAHPAYENEQLCFMTYDDEHHRIGIINVPDLGGQAPSNAGMEHVSFAYNTLGDLLATYLRLKEAGIVPFWCINHGPTISMYFRDPDQNKVELQYDVFPTPVEVDAFFASGKYEENFMGIIFDPDEMCARYMAGVSLEELVHRPPLPEGMGPWDMHRP</sequence>
<protein>
    <submittedName>
        <fullName evidence="2">VOC family protein</fullName>
    </submittedName>
</protein>
<evidence type="ECO:0000259" key="1">
    <source>
        <dbReference type="PROSITE" id="PS51819"/>
    </source>
</evidence>
<feature type="domain" description="VOC" evidence="1">
    <location>
        <begin position="20"/>
        <end position="137"/>
    </location>
</feature>
<dbReference type="EMBL" id="JBHRSL010000010">
    <property type="protein sequence ID" value="MFC3052162.1"/>
    <property type="molecule type" value="Genomic_DNA"/>
</dbReference>
<name>A0ABV7D5G5_9PROT</name>
<dbReference type="InterPro" id="IPR004360">
    <property type="entry name" value="Glyas_Fos-R_dOase_dom"/>
</dbReference>
<dbReference type="Pfam" id="PF00903">
    <property type="entry name" value="Glyoxalase"/>
    <property type="match status" value="1"/>
</dbReference>
<dbReference type="InterPro" id="IPR037523">
    <property type="entry name" value="VOC_core"/>
</dbReference>
<comment type="caution">
    <text evidence="2">The sequence shown here is derived from an EMBL/GenBank/DDBJ whole genome shotgun (WGS) entry which is preliminary data.</text>
</comment>
<dbReference type="PROSITE" id="PS51819">
    <property type="entry name" value="VOC"/>
    <property type="match status" value="1"/>
</dbReference>
<dbReference type="Gene3D" id="3.10.180.10">
    <property type="entry name" value="2,3-Dihydroxybiphenyl 1,2-Dioxygenase, domain 1"/>
    <property type="match status" value="1"/>
</dbReference>
<dbReference type="RefSeq" id="WP_194214151.1">
    <property type="nucleotide sequence ID" value="NZ_CP061205.1"/>
</dbReference>
<keyword evidence="3" id="KW-1185">Reference proteome</keyword>
<dbReference type="InterPro" id="IPR029068">
    <property type="entry name" value="Glyas_Bleomycin-R_OHBP_Dase"/>
</dbReference>
<organism evidence="2 3">
    <name type="scientific">Kordiimonas pumila</name>
    <dbReference type="NCBI Taxonomy" id="2161677"/>
    <lineage>
        <taxon>Bacteria</taxon>
        <taxon>Pseudomonadati</taxon>
        <taxon>Pseudomonadota</taxon>
        <taxon>Alphaproteobacteria</taxon>
        <taxon>Kordiimonadales</taxon>
        <taxon>Kordiimonadaceae</taxon>
        <taxon>Kordiimonas</taxon>
    </lineage>
</organism>
<reference evidence="3" key="1">
    <citation type="journal article" date="2019" name="Int. J. Syst. Evol. Microbiol.">
        <title>The Global Catalogue of Microorganisms (GCM) 10K type strain sequencing project: providing services to taxonomists for standard genome sequencing and annotation.</title>
        <authorList>
            <consortium name="The Broad Institute Genomics Platform"/>
            <consortium name="The Broad Institute Genome Sequencing Center for Infectious Disease"/>
            <person name="Wu L."/>
            <person name="Ma J."/>
        </authorList>
    </citation>
    <scope>NUCLEOTIDE SEQUENCE [LARGE SCALE GENOMIC DNA]</scope>
    <source>
        <strain evidence="3">KCTC 62164</strain>
    </source>
</reference>
<proteinExistence type="predicted"/>
<accession>A0ABV7D5G5</accession>
<evidence type="ECO:0000313" key="2">
    <source>
        <dbReference type="EMBL" id="MFC3052162.1"/>
    </source>
</evidence>
<gene>
    <name evidence="2" type="ORF">ACFOKA_09625</name>
</gene>
<dbReference type="SUPFAM" id="SSF54593">
    <property type="entry name" value="Glyoxalase/Bleomycin resistance protein/Dihydroxybiphenyl dioxygenase"/>
    <property type="match status" value="1"/>
</dbReference>